<gene>
    <name evidence="6" type="ordered locus">Ferp_0844</name>
</gene>
<feature type="transmembrane region" description="Helical" evidence="3">
    <location>
        <begin position="406"/>
        <end position="422"/>
    </location>
</feature>
<feature type="transmembrane region" description="Helical" evidence="3">
    <location>
        <begin position="303"/>
        <end position="320"/>
    </location>
</feature>
<feature type="transmembrane region" description="Helical" evidence="3">
    <location>
        <begin position="340"/>
        <end position="363"/>
    </location>
</feature>
<sequence length="604" mass="68177">MDIGYLFALFGFLTSVYASYSFFSGSFSKSKRKAQASLKRGEQLTYTSFVFFLISYLILTYYFLIHDFSYYYVYSYSDTKLSTAYLISAVWAGREGSLLLWILYLALLSVLALKMDAKDKVLATSLGIVLAFTSALTLLILTASNPFVKMDFTPPEGYGLNPLLRTPEMALHPPTIFLGYAAGIFPFAYAASSLLHGEEWRNRVRFWTLLAWIFLSIGILLGGWWAYKTLGWGGYWAWDPVENASLLPWITATALLHGIMRKRFEALNYYLALATAALVILATFITRSGIIESVHAFGENPEGPVYLFYLAALIVVGVAVERKVKLKLEVNFEPRELTIFLKILIFVLSLVTILLGTLAPTLFNVAVGREYYNRIEIPLGVMLVILLGICISLDWVYRRDEFLKRLKVSIVVGLISFVLAYFTTKLTIASVGVGIFAFSLVPHLLTLKQGINVRKIGGYVTHVGLLLLFIGVMSSWIYEEHYNLRLDVNEETNVKDYTLLLKNVRFYEDEEKSVVEATVEVFEKGELVATLQPKQLFYKLMRQDRVVSGVDIESKLTKDYYMALSGFSKDYVFVEFYVVPLVSFVWIGSTLMIVGGIISASKRG</sequence>
<dbReference type="InterPro" id="IPR002541">
    <property type="entry name" value="Cyt_c_assembly"/>
</dbReference>
<dbReference type="GO" id="GO:0016020">
    <property type="term" value="C:membrane"/>
    <property type="evidence" value="ECO:0007669"/>
    <property type="project" value="InterPro"/>
</dbReference>
<feature type="transmembrane region" description="Helical" evidence="3">
    <location>
        <begin position="176"/>
        <end position="195"/>
    </location>
</feature>
<dbReference type="HOGENOM" id="CLU_015041_3_0_2"/>
<dbReference type="PRINTS" id="PR01410">
    <property type="entry name" value="CCBIOGENESIS"/>
</dbReference>
<dbReference type="GO" id="GO:0017004">
    <property type="term" value="P:cytochrome complex assembly"/>
    <property type="evidence" value="ECO:0007669"/>
    <property type="project" value="UniProtKB-KW"/>
</dbReference>
<protein>
    <submittedName>
        <fullName evidence="6">Cytochrome c assembly protein</fullName>
    </submittedName>
</protein>
<feature type="transmembrane region" description="Helical" evidence="3">
    <location>
        <begin position="44"/>
        <end position="64"/>
    </location>
</feature>
<evidence type="ECO:0000259" key="5">
    <source>
        <dbReference type="Pfam" id="PF16327"/>
    </source>
</evidence>
<dbReference type="EMBL" id="CP001899">
    <property type="protein sequence ID" value="ADC65012.1"/>
    <property type="molecule type" value="Genomic_DNA"/>
</dbReference>
<feature type="transmembrane region" description="Helical" evidence="3">
    <location>
        <begin position="375"/>
        <end position="397"/>
    </location>
</feature>
<reference evidence="6 7" key="2">
    <citation type="journal article" date="2011" name="Stand. Genomic Sci.">
        <title>Complete genome sequence of Ferroglobus placidus AEDII12DO.</title>
        <authorList>
            <person name="Anderson I."/>
            <person name="Risso C."/>
            <person name="Holmes D."/>
            <person name="Lucas S."/>
            <person name="Copeland A."/>
            <person name="Lapidus A."/>
            <person name="Cheng J.F."/>
            <person name="Bruce D."/>
            <person name="Goodwin L."/>
            <person name="Pitluck S."/>
            <person name="Saunders E."/>
            <person name="Brettin T."/>
            <person name="Detter J.C."/>
            <person name="Han C."/>
            <person name="Tapia R."/>
            <person name="Larimer F."/>
            <person name="Land M."/>
            <person name="Hauser L."/>
            <person name="Woyke T."/>
            <person name="Lovley D."/>
            <person name="Kyrpides N."/>
            <person name="Ivanova N."/>
        </authorList>
    </citation>
    <scope>NUCLEOTIDE SEQUENCE [LARGE SCALE GENOMIC DNA]</scope>
    <source>
        <strain evidence="7">DSM 10642 / AEDII12DO</strain>
    </source>
</reference>
<evidence type="ECO:0000256" key="3">
    <source>
        <dbReference type="SAM" id="Phobius"/>
    </source>
</evidence>
<dbReference type="InterPro" id="IPR003567">
    <property type="entry name" value="Cyt_c_biogenesis"/>
</dbReference>
<reference evidence="7" key="1">
    <citation type="submission" date="2010-02" db="EMBL/GenBank/DDBJ databases">
        <title>Complete sequence of Ferroglobus placidus DSM 10642.</title>
        <authorList>
            <consortium name="US DOE Joint Genome Institute"/>
            <person name="Lucas S."/>
            <person name="Copeland A."/>
            <person name="Lapidus A."/>
            <person name="Cheng J.-F."/>
            <person name="Bruce D."/>
            <person name="Goodwin L."/>
            <person name="Pitluck S."/>
            <person name="Saunders E."/>
            <person name="Brettin T."/>
            <person name="Detter J.C."/>
            <person name="Han C."/>
            <person name="Tapia R."/>
            <person name="Larimer F."/>
            <person name="Land M."/>
            <person name="Hauser L."/>
            <person name="Kyrpides N."/>
            <person name="Ivanova N."/>
            <person name="Holmes D."/>
            <person name="Lovley D."/>
            <person name="Kyrpides N."/>
            <person name="Anderson I.J."/>
            <person name="Woyke T."/>
        </authorList>
    </citation>
    <scope>NUCLEOTIDE SEQUENCE [LARGE SCALE GENOMIC DNA]</scope>
    <source>
        <strain evidence="7">DSM 10642 / AEDII12DO</strain>
    </source>
</reference>
<dbReference type="Proteomes" id="UP000002613">
    <property type="component" value="Chromosome"/>
</dbReference>
<keyword evidence="3" id="KW-0472">Membrane</keyword>
<dbReference type="KEGG" id="fpl:Ferp_0844"/>
<name>D3RWZ9_FERPA</name>
<dbReference type="PANTHER" id="PTHR43653">
    <property type="entry name" value="CYTOCHROME C ASSEMBLY PROTEIN-RELATED"/>
    <property type="match status" value="1"/>
</dbReference>
<dbReference type="PANTHER" id="PTHR43653:SF1">
    <property type="entry name" value="CYTOCHROME C-TYPE BIOGENESIS PROTEIN CCMF"/>
    <property type="match status" value="1"/>
</dbReference>
<organism evidence="6 7">
    <name type="scientific">Ferroglobus placidus (strain DSM 10642 / AEDII12DO)</name>
    <dbReference type="NCBI Taxonomy" id="589924"/>
    <lineage>
        <taxon>Archaea</taxon>
        <taxon>Methanobacteriati</taxon>
        <taxon>Methanobacteriota</taxon>
        <taxon>Archaeoglobi</taxon>
        <taxon>Archaeoglobales</taxon>
        <taxon>Archaeoglobaceae</taxon>
        <taxon>Ferroglobus</taxon>
    </lineage>
</organism>
<dbReference type="AlphaFoldDB" id="D3RWZ9"/>
<feature type="domain" description="Cytochrome c assembly protein" evidence="4">
    <location>
        <begin position="91"/>
        <end position="288"/>
    </location>
</feature>
<dbReference type="Pfam" id="PF01578">
    <property type="entry name" value="Cytochrom_C_asm"/>
    <property type="match status" value="1"/>
</dbReference>
<evidence type="ECO:0000256" key="1">
    <source>
        <dbReference type="ARBA" id="ARBA00009186"/>
    </source>
</evidence>
<evidence type="ECO:0000313" key="7">
    <source>
        <dbReference type="Proteomes" id="UP000002613"/>
    </source>
</evidence>
<keyword evidence="2" id="KW-0201">Cytochrome c-type biogenesis</keyword>
<keyword evidence="7" id="KW-1185">Reference proteome</keyword>
<feature type="transmembrane region" description="Helical" evidence="3">
    <location>
        <begin position="576"/>
        <end position="598"/>
    </location>
</feature>
<feature type="transmembrane region" description="Helical" evidence="3">
    <location>
        <begin position="243"/>
        <end position="260"/>
    </location>
</feature>
<dbReference type="PaxDb" id="589924-Ferp_0844"/>
<feature type="domain" description="Cytochrome c-type biogenesis protein CcmF C-terminal" evidence="5">
    <location>
        <begin position="325"/>
        <end position="603"/>
    </location>
</feature>
<keyword evidence="3" id="KW-0812">Transmembrane</keyword>
<dbReference type="GeneID" id="8778350"/>
<dbReference type="STRING" id="589924.Ferp_0844"/>
<dbReference type="Pfam" id="PF16327">
    <property type="entry name" value="CcmF_C"/>
    <property type="match status" value="1"/>
</dbReference>
<accession>D3RWZ9</accession>
<evidence type="ECO:0000313" key="6">
    <source>
        <dbReference type="EMBL" id="ADC65012.1"/>
    </source>
</evidence>
<keyword evidence="3" id="KW-1133">Transmembrane helix</keyword>
<evidence type="ECO:0000256" key="2">
    <source>
        <dbReference type="ARBA" id="ARBA00022748"/>
    </source>
</evidence>
<feature type="transmembrane region" description="Helical" evidence="3">
    <location>
        <begin position="84"/>
        <end position="109"/>
    </location>
</feature>
<feature type="transmembrane region" description="Helical" evidence="3">
    <location>
        <begin position="6"/>
        <end position="23"/>
    </location>
</feature>
<dbReference type="eggNOG" id="arCOG06807">
    <property type="taxonomic scope" value="Archaea"/>
</dbReference>
<dbReference type="OrthoDB" id="15291at2157"/>
<comment type="similarity">
    <text evidence="1">Belongs to the CcmF/CycK/Ccl1/NrfE/CcsA family.</text>
</comment>
<evidence type="ECO:0000259" key="4">
    <source>
        <dbReference type="Pfam" id="PF01578"/>
    </source>
</evidence>
<dbReference type="GO" id="GO:0015232">
    <property type="term" value="F:heme transmembrane transporter activity"/>
    <property type="evidence" value="ECO:0007669"/>
    <property type="project" value="InterPro"/>
</dbReference>
<dbReference type="eggNOG" id="arCOG00270">
    <property type="taxonomic scope" value="Archaea"/>
</dbReference>
<dbReference type="GO" id="GO:0020037">
    <property type="term" value="F:heme binding"/>
    <property type="evidence" value="ECO:0007669"/>
    <property type="project" value="InterPro"/>
</dbReference>
<proteinExistence type="inferred from homology"/>
<dbReference type="InterPro" id="IPR032523">
    <property type="entry name" value="CcmF_C"/>
</dbReference>
<feature type="transmembrane region" description="Helical" evidence="3">
    <location>
        <begin position="459"/>
        <end position="478"/>
    </location>
</feature>
<feature type="transmembrane region" description="Helical" evidence="3">
    <location>
        <begin position="207"/>
        <end position="227"/>
    </location>
</feature>
<dbReference type="RefSeq" id="WP_012965355.1">
    <property type="nucleotide sequence ID" value="NC_013849.1"/>
</dbReference>
<feature type="transmembrane region" description="Helical" evidence="3">
    <location>
        <begin position="267"/>
        <end position="291"/>
    </location>
</feature>
<feature type="transmembrane region" description="Helical" evidence="3">
    <location>
        <begin position="121"/>
        <end position="143"/>
    </location>
</feature>